<keyword evidence="10" id="KW-0408">Iron</keyword>
<dbReference type="AlphaFoldDB" id="B0KA65"/>
<evidence type="ECO:0000256" key="12">
    <source>
        <dbReference type="ARBA" id="ARBA00031213"/>
    </source>
</evidence>
<keyword evidence="11" id="KW-0411">Iron-sulfur</keyword>
<evidence type="ECO:0000259" key="16">
    <source>
        <dbReference type="PROSITE" id="PS50926"/>
    </source>
</evidence>
<dbReference type="InterPro" id="IPR007197">
    <property type="entry name" value="rSAM"/>
</dbReference>
<comment type="similarity">
    <text evidence="14">Belongs to the methylthiotransferase family. MtaB subfamily.</text>
</comment>
<accession>B0KA65</accession>
<evidence type="ECO:0000256" key="5">
    <source>
        <dbReference type="ARBA" id="ARBA00022490"/>
    </source>
</evidence>
<comment type="cofactor">
    <cofactor evidence="1">
        <name>[4Fe-4S] cluster</name>
        <dbReference type="ChEBI" id="CHEBI:49883"/>
    </cofactor>
</comment>
<comment type="function">
    <text evidence="2">Catalyzes the methylthiolation of N6-threonylcarbamoyladenosine (t(6)A), leading to the formation of 2-methylthio-N6-threonylcarbamoyladenosine (ms(2)t(6)A) at position 37 in tRNAs that read codons beginning with adenine.</text>
</comment>
<dbReference type="CDD" id="cd01335">
    <property type="entry name" value="Radical_SAM"/>
    <property type="match status" value="1"/>
</dbReference>
<dbReference type="PROSITE" id="PS51449">
    <property type="entry name" value="MTTASE_N"/>
    <property type="match status" value="1"/>
</dbReference>
<keyword evidence="4" id="KW-0004">4Fe-4S</keyword>
<dbReference type="InterPro" id="IPR034557">
    <property type="entry name" value="ThrcA_tRNA_MEthiotransferase"/>
</dbReference>
<dbReference type="PANTHER" id="PTHR11918:SF45">
    <property type="entry name" value="THREONYLCARBAMOYLADENOSINE TRNA METHYLTHIOTRANSFERASE"/>
    <property type="match status" value="1"/>
</dbReference>
<evidence type="ECO:0000256" key="7">
    <source>
        <dbReference type="ARBA" id="ARBA00022691"/>
    </source>
</evidence>
<dbReference type="EC" id="2.8.4.5" evidence="3"/>
<dbReference type="PROSITE" id="PS51918">
    <property type="entry name" value="RADICAL_SAM"/>
    <property type="match status" value="1"/>
</dbReference>
<dbReference type="GO" id="GO:0035598">
    <property type="term" value="F:tRNA (N(6)-L-threonylcarbamoyladenosine(37)-C(2))-methylthiotransferase activity"/>
    <property type="evidence" value="ECO:0007669"/>
    <property type="project" value="UniProtKB-EC"/>
</dbReference>
<evidence type="ECO:0000313" key="20">
    <source>
        <dbReference type="Proteomes" id="UP000002156"/>
    </source>
</evidence>
<dbReference type="FunFam" id="3.40.50.12160:FF:000004">
    <property type="entry name" value="Threonylcarbamoyladenosine tRNA methylthiotransferase MtaB"/>
    <property type="match status" value="1"/>
</dbReference>
<protein>
    <recommendedName>
        <fullName evidence="15">Threonylcarbamoyladenosine tRNA methylthiotransferase MtaB</fullName>
        <ecNumber evidence="3">2.8.4.5</ecNumber>
    </recommendedName>
    <alternativeName>
        <fullName evidence="12">tRNA-t(6)A37 methylthiotransferase</fullName>
    </alternativeName>
</protein>
<dbReference type="Gene3D" id="3.40.50.12160">
    <property type="entry name" value="Methylthiotransferase, N-terminal domain"/>
    <property type="match status" value="1"/>
</dbReference>
<dbReference type="Pfam" id="PF01938">
    <property type="entry name" value="TRAM"/>
    <property type="match status" value="1"/>
</dbReference>
<evidence type="ECO:0000256" key="15">
    <source>
        <dbReference type="ARBA" id="ARBA00069898"/>
    </source>
</evidence>
<dbReference type="InterPro" id="IPR006638">
    <property type="entry name" value="Elp3/MiaA/NifB-like_rSAM"/>
</dbReference>
<feature type="domain" description="MTTase N-terminal" evidence="17">
    <location>
        <begin position="33"/>
        <end position="145"/>
    </location>
</feature>
<dbReference type="Pfam" id="PF00919">
    <property type="entry name" value="UPF0004"/>
    <property type="match status" value="1"/>
</dbReference>
<dbReference type="InterPro" id="IPR020612">
    <property type="entry name" value="Methylthiotransferase_CS"/>
</dbReference>
<organism evidence="19 20">
    <name type="scientific">Thermoanaerobacter pseudethanolicus (strain ATCC 33223 / 39E)</name>
    <name type="common">Clostridium thermohydrosulfuricum</name>
    <dbReference type="NCBI Taxonomy" id="340099"/>
    <lineage>
        <taxon>Bacteria</taxon>
        <taxon>Bacillati</taxon>
        <taxon>Bacillota</taxon>
        <taxon>Clostridia</taxon>
        <taxon>Thermoanaerobacterales</taxon>
        <taxon>Thermoanaerobacteraceae</taxon>
        <taxon>Thermoanaerobacter</taxon>
    </lineage>
</organism>
<dbReference type="Pfam" id="PF04055">
    <property type="entry name" value="Radical_SAM"/>
    <property type="match status" value="1"/>
</dbReference>
<dbReference type="SFLD" id="SFLDS00029">
    <property type="entry name" value="Radical_SAM"/>
    <property type="match status" value="1"/>
</dbReference>
<evidence type="ECO:0000256" key="8">
    <source>
        <dbReference type="ARBA" id="ARBA00022694"/>
    </source>
</evidence>
<feature type="domain" description="Radical SAM core" evidence="18">
    <location>
        <begin position="170"/>
        <end position="399"/>
    </location>
</feature>
<evidence type="ECO:0000256" key="2">
    <source>
        <dbReference type="ARBA" id="ARBA00002399"/>
    </source>
</evidence>
<evidence type="ECO:0000256" key="14">
    <source>
        <dbReference type="ARBA" id="ARBA00061574"/>
    </source>
</evidence>
<evidence type="ECO:0000256" key="6">
    <source>
        <dbReference type="ARBA" id="ARBA00022679"/>
    </source>
</evidence>
<feature type="domain" description="TRAM" evidence="16">
    <location>
        <begin position="402"/>
        <end position="466"/>
    </location>
</feature>
<evidence type="ECO:0000259" key="17">
    <source>
        <dbReference type="PROSITE" id="PS51449"/>
    </source>
</evidence>
<keyword evidence="9" id="KW-0479">Metal-binding</keyword>
<keyword evidence="19" id="KW-0560">Oxidoreductase</keyword>
<dbReference type="SUPFAM" id="SSF102114">
    <property type="entry name" value="Radical SAM enzymes"/>
    <property type="match status" value="1"/>
</dbReference>
<sequence length="467" mass="54310">MKKRFNRRSIFKVAKVDLTLSNEEFYERYGHKKTVAFYTLGCKVNQYETEVMAELFKKAGYEVVDFNEKADVYVINTCTVTNRSDMKSRQEIRKARKKNPDALVVAVGCYVQVSPEEAFSLPEVDIAIGTKNKDKIVELVEEFTQKNQKLSVVNNIMTQKEYEEFGVTAYTERTRAYIKIQDGCNQYCTYCIIPYARGPVRSRDPKKVLDEVKRFADSGYKEIVLTGIHIASYGKDLKNIGLLDIIKMIHEIDGIKRIRLSSIEPTFLTEEFVKEIANLPKMCRHYHVSLQSGCDETLKRMGRRYTTKEYKSVIDRLREYIKDVAITTDVMVGFPGETEEEFLKTYKFVEEICFSKMHVFKYSRRKGTRAYNFPNQVANHIKEDRSKKLIELSNRCEYKFMESFIGKTLEVLFEQPVKNMEGYVEGLTDNYLSIAVKGDIKLLRNEIFPVKIKEIKDNFLIGEIEGI</sequence>
<evidence type="ECO:0000256" key="10">
    <source>
        <dbReference type="ARBA" id="ARBA00023004"/>
    </source>
</evidence>
<evidence type="ECO:0000259" key="18">
    <source>
        <dbReference type="PROSITE" id="PS51918"/>
    </source>
</evidence>
<dbReference type="InterPro" id="IPR002792">
    <property type="entry name" value="TRAM_dom"/>
</dbReference>
<comment type="catalytic activity">
    <reaction evidence="13">
        <text>N(6)-L-threonylcarbamoyladenosine(37) in tRNA + (sulfur carrier)-SH + AH2 + 2 S-adenosyl-L-methionine = 2-methylsulfanyl-N(6)-L-threonylcarbamoyladenosine(37) in tRNA + (sulfur carrier)-H + 5'-deoxyadenosine + L-methionine + A + S-adenosyl-L-homocysteine + 2 H(+)</text>
        <dbReference type="Rhea" id="RHEA:37075"/>
        <dbReference type="Rhea" id="RHEA-COMP:10163"/>
        <dbReference type="Rhea" id="RHEA-COMP:11092"/>
        <dbReference type="Rhea" id="RHEA-COMP:14737"/>
        <dbReference type="Rhea" id="RHEA-COMP:14739"/>
        <dbReference type="ChEBI" id="CHEBI:13193"/>
        <dbReference type="ChEBI" id="CHEBI:15378"/>
        <dbReference type="ChEBI" id="CHEBI:17319"/>
        <dbReference type="ChEBI" id="CHEBI:17499"/>
        <dbReference type="ChEBI" id="CHEBI:29917"/>
        <dbReference type="ChEBI" id="CHEBI:57844"/>
        <dbReference type="ChEBI" id="CHEBI:57856"/>
        <dbReference type="ChEBI" id="CHEBI:59789"/>
        <dbReference type="ChEBI" id="CHEBI:64428"/>
        <dbReference type="ChEBI" id="CHEBI:74418"/>
        <dbReference type="ChEBI" id="CHEBI:74420"/>
        <dbReference type="EC" id="2.8.4.5"/>
    </reaction>
</comment>
<dbReference type="GO" id="GO:0046872">
    <property type="term" value="F:metal ion binding"/>
    <property type="evidence" value="ECO:0007669"/>
    <property type="project" value="UniProtKB-KW"/>
</dbReference>
<dbReference type="GO" id="GO:0016491">
    <property type="term" value="F:oxidoreductase activity"/>
    <property type="evidence" value="ECO:0007669"/>
    <property type="project" value="UniProtKB-KW"/>
</dbReference>
<evidence type="ECO:0000256" key="13">
    <source>
        <dbReference type="ARBA" id="ARBA00051661"/>
    </source>
</evidence>
<keyword evidence="7" id="KW-0949">S-adenosyl-L-methionine</keyword>
<keyword evidence="20" id="KW-1185">Reference proteome</keyword>
<dbReference type="InterPro" id="IPR013848">
    <property type="entry name" value="Methylthiotransferase_N"/>
</dbReference>
<evidence type="ECO:0000256" key="4">
    <source>
        <dbReference type="ARBA" id="ARBA00022485"/>
    </source>
</evidence>
<dbReference type="PROSITE" id="PS01278">
    <property type="entry name" value="MTTASE_RADICAL"/>
    <property type="match status" value="1"/>
</dbReference>
<dbReference type="PROSITE" id="PS50926">
    <property type="entry name" value="TRAM"/>
    <property type="match status" value="1"/>
</dbReference>
<name>B0KA65_THEP3</name>
<evidence type="ECO:0000313" key="19">
    <source>
        <dbReference type="EMBL" id="ABY95028.1"/>
    </source>
</evidence>
<keyword evidence="6" id="KW-0808">Transferase</keyword>
<evidence type="ECO:0000256" key="11">
    <source>
        <dbReference type="ARBA" id="ARBA00023014"/>
    </source>
</evidence>
<dbReference type="FunFam" id="3.80.30.20:FF:000001">
    <property type="entry name" value="tRNA-2-methylthio-N(6)-dimethylallyladenosine synthase 2"/>
    <property type="match status" value="1"/>
</dbReference>
<keyword evidence="8" id="KW-0819">tRNA processing</keyword>
<dbReference type="Gene3D" id="3.80.30.20">
    <property type="entry name" value="tm_1862 like domain"/>
    <property type="match status" value="1"/>
</dbReference>
<dbReference type="HOGENOM" id="CLU_018697_1_0_9"/>
<dbReference type="InterPro" id="IPR038135">
    <property type="entry name" value="Methylthiotransferase_N_sf"/>
</dbReference>
<dbReference type="STRING" id="340099.Teth39_1376"/>
<dbReference type="NCBIfam" id="TIGR01579">
    <property type="entry name" value="MiaB-like-C"/>
    <property type="match status" value="1"/>
</dbReference>
<dbReference type="SFLD" id="SFLDG01061">
    <property type="entry name" value="methylthiotransferase"/>
    <property type="match status" value="1"/>
</dbReference>
<dbReference type="Proteomes" id="UP000002156">
    <property type="component" value="Chromosome"/>
</dbReference>
<evidence type="ECO:0000256" key="1">
    <source>
        <dbReference type="ARBA" id="ARBA00001966"/>
    </source>
</evidence>
<evidence type="ECO:0000256" key="3">
    <source>
        <dbReference type="ARBA" id="ARBA00013273"/>
    </source>
</evidence>
<dbReference type="InterPro" id="IPR006467">
    <property type="entry name" value="MiaB-like_bact"/>
</dbReference>
<dbReference type="SMART" id="SM00729">
    <property type="entry name" value="Elp3"/>
    <property type="match status" value="1"/>
</dbReference>
<keyword evidence="5" id="KW-0963">Cytoplasm</keyword>
<dbReference type="PANTHER" id="PTHR11918">
    <property type="entry name" value="RADICAL SAM PROTEINS"/>
    <property type="match status" value="1"/>
</dbReference>
<dbReference type="EMBL" id="CP000924">
    <property type="protein sequence ID" value="ABY95028.1"/>
    <property type="molecule type" value="Genomic_DNA"/>
</dbReference>
<proteinExistence type="inferred from homology"/>
<gene>
    <name evidence="19" type="ordered locus">Teth39_1376</name>
</gene>
<dbReference type="SFLD" id="SFLDF00295">
    <property type="entry name" value="threonylcarbamoyladenosine_tRN"/>
    <property type="match status" value="1"/>
</dbReference>
<dbReference type="GO" id="GO:0051539">
    <property type="term" value="F:4 iron, 4 sulfur cluster binding"/>
    <property type="evidence" value="ECO:0007669"/>
    <property type="project" value="UniProtKB-KW"/>
</dbReference>
<dbReference type="KEGG" id="tpd:Teth39_1376"/>
<reference evidence="20" key="1">
    <citation type="submission" date="2008-01" db="EMBL/GenBank/DDBJ databases">
        <title>Complete sequence of Thermoanaerobacter pseudethanolicus 39E.</title>
        <authorList>
            <person name="Copeland A."/>
            <person name="Lucas S."/>
            <person name="Lapidus A."/>
            <person name="Barry K."/>
            <person name="Glavina del Rio T."/>
            <person name="Dalin E."/>
            <person name="Tice H."/>
            <person name="Pitluck S."/>
            <person name="Bruce D."/>
            <person name="Goodwin L."/>
            <person name="Saunders E."/>
            <person name="Brettin T."/>
            <person name="Detter J.C."/>
            <person name="Han C."/>
            <person name="Schmutz J."/>
            <person name="Larimer F."/>
            <person name="Land M."/>
            <person name="Hauser L."/>
            <person name="Kyrpides N."/>
            <person name="Lykidis A."/>
            <person name="Hemme C."/>
            <person name="Fields M.W."/>
            <person name="He Z."/>
            <person name="Zhou J."/>
            <person name="Richardson P."/>
        </authorList>
    </citation>
    <scope>NUCLEOTIDE SEQUENCE [LARGE SCALE GENOMIC DNA]</scope>
    <source>
        <strain evidence="20">ATCC 33223 / DSM 2355 / 39E</strain>
    </source>
</reference>
<dbReference type="InterPro" id="IPR058240">
    <property type="entry name" value="rSAM_sf"/>
</dbReference>
<dbReference type="NCBIfam" id="TIGR00089">
    <property type="entry name" value="MiaB/RimO family radical SAM methylthiotransferase"/>
    <property type="match status" value="1"/>
</dbReference>
<dbReference type="SFLD" id="SFLDG01082">
    <property type="entry name" value="B12-binding_domain_containing"/>
    <property type="match status" value="1"/>
</dbReference>
<dbReference type="eggNOG" id="COG0621">
    <property type="taxonomic scope" value="Bacteria"/>
</dbReference>
<evidence type="ECO:0000256" key="9">
    <source>
        <dbReference type="ARBA" id="ARBA00022723"/>
    </source>
</evidence>
<dbReference type="InterPro" id="IPR005839">
    <property type="entry name" value="Methylthiotransferase"/>
</dbReference>
<dbReference type="InterPro" id="IPR023404">
    <property type="entry name" value="rSAM_horseshoe"/>
</dbReference>